<dbReference type="EMBL" id="AP014968">
    <property type="protein sequence ID" value="BAT16398.1"/>
    <property type="molecule type" value="Genomic_DNA"/>
</dbReference>
<evidence type="ECO:0000313" key="1">
    <source>
        <dbReference type="EMBL" id="BAT16398.1"/>
    </source>
</evidence>
<reference evidence="1 2" key="2">
    <citation type="journal article" date="2013" name="Plant Cell Physiol.">
        <title>Rice Annotation Project Database (RAP-DB): an integrative and interactive database for rice genomics.</title>
        <authorList>
            <person name="Sakai H."/>
            <person name="Lee S.S."/>
            <person name="Tanaka T."/>
            <person name="Numa H."/>
            <person name="Kim J."/>
            <person name="Kawahara Y."/>
            <person name="Wakimoto H."/>
            <person name="Yang C.C."/>
            <person name="Iwamoto M."/>
            <person name="Abe T."/>
            <person name="Yamada Y."/>
            <person name="Muto A."/>
            <person name="Inokuchi H."/>
            <person name="Ikemura T."/>
            <person name="Matsumoto T."/>
            <person name="Sasaki T."/>
            <person name="Itoh T."/>
        </authorList>
    </citation>
    <scope>NUCLEOTIDE SEQUENCE [LARGE SCALE GENOMIC DNA]</scope>
    <source>
        <strain evidence="2">cv. Nipponbare</strain>
    </source>
</reference>
<organism evidence="1 2">
    <name type="scientific">Oryza sativa subsp. japonica</name>
    <name type="common">Rice</name>
    <dbReference type="NCBI Taxonomy" id="39947"/>
    <lineage>
        <taxon>Eukaryota</taxon>
        <taxon>Viridiplantae</taxon>
        <taxon>Streptophyta</taxon>
        <taxon>Embryophyta</taxon>
        <taxon>Tracheophyta</taxon>
        <taxon>Spermatophyta</taxon>
        <taxon>Magnoliopsida</taxon>
        <taxon>Liliopsida</taxon>
        <taxon>Poales</taxon>
        <taxon>Poaceae</taxon>
        <taxon>BOP clade</taxon>
        <taxon>Oryzoideae</taxon>
        <taxon>Oryzeae</taxon>
        <taxon>Oryzinae</taxon>
        <taxon>Oryza</taxon>
        <taxon>Oryza sativa</taxon>
    </lineage>
</organism>
<keyword evidence="2" id="KW-1185">Reference proteome</keyword>
<sequence>RKHDGILLNLAKSVVDYRSAINSVALSGLSLGRNTVFMG</sequence>
<protein>
    <submittedName>
        <fullName evidence="1">Os12g0225700 protein</fullName>
    </submittedName>
</protein>
<dbReference type="PaxDb" id="39947-A0A0P0Y8V0"/>
<accession>A0A0P0Y8V0</accession>
<dbReference type="Proteomes" id="UP000059680">
    <property type="component" value="Chromosome 12"/>
</dbReference>
<dbReference type="InParanoid" id="A0A0P0Y8V0"/>
<name>A0A0P0Y8V0_ORYSJ</name>
<reference evidence="2" key="1">
    <citation type="journal article" date="2005" name="Nature">
        <title>The map-based sequence of the rice genome.</title>
        <authorList>
            <consortium name="International rice genome sequencing project (IRGSP)"/>
            <person name="Matsumoto T."/>
            <person name="Wu J."/>
            <person name="Kanamori H."/>
            <person name="Katayose Y."/>
            <person name="Fujisawa M."/>
            <person name="Namiki N."/>
            <person name="Mizuno H."/>
            <person name="Yamamoto K."/>
            <person name="Antonio B.A."/>
            <person name="Baba T."/>
            <person name="Sakata K."/>
            <person name="Nagamura Y."/>
            <person name="Aoki H."/>
            <person name="Arikawa K."/>
            <person name="Arita K."/>
            <person name="Bito T."/>
            <person name="Chiden Y."/>
            <person name="Fujitsuka N."/>
            <person name="Fukunaka R."/>
            <person name="Hamada M."/>
            <person name="Harada C."/>
            <person name="Hayashi A."/>
            <person name="Hijishita S."/>
            <person name="Honda M."/>
            <person name="Hosokawa S."/>
            <person name="Ichikawa Y."/>
            <person name="Idonuma A."/>
            <person name="Iijima M."/>
            <person name="Ikeda M."/>
            <person name="Ikeno M."/>
            <person name="Ito K."/>
            <person name="Ito S."/>
            <person name="Ito T."/>
            <person name="Ito Y."/>
            <person name="Ito Y."/>
            <person name="Iwabuchi A."/>
            <person name="Kamiya K."/>
            <person name="Karasawa W."/>
            <person name="Kurita K."/>
            <person name="Katagiri S."/>
            <person name="Kikuta A."/>
            <person name="Kobayashi H."/>
            <person name="Kobayashi N."/>
            <person name="Machita K."/>
            <person name="Maehara T."/>
            <person name="Masukawa M."/>
            <person name="Mizubayashi T."/>
            <person name="Mukai Y."/>
            <person name="Nagasaki H."/>
            <person name="Nagata Y."/>
            <person name="Naito S."/>
            <person name="Nakashima M."/>
            <person name="Nakama Y."/>
            <person name="Nakamichi Y."/>
            <person name="Nakamura M."/>
            <person name="Meguro A."/>
            <person name="Negishi M."/>
            <person name="Ohta I."/>
            <person name="Ohta T."/>
            <person name="Okamoto M."/>
            <person name="Ono N."/>
            <person name="Saji S."/>
            <person name="Sakaguchi M."/>
            <person name="Sakai K."/>
            <person name="Shibata M."/>
            <person name="Shimokawa T."/>
            <person name="Song J."/>
            <person name="Takazaki Y."/>
            <person name="Terasawa K."/>
            <person name="Tsugane M."/>
            <person name="Tsuji K."/>
            <person name="Ueda S."/>
            <person name="Waki K."/>
            <person name="Yamagata H."/>
            <person name="Yamamoto M."/>
            <person name="Yamamoto S."/>
            <person name="Yamane H."/>
            <person name="Yoshiki S."/>
            <person name="Yoshihara R."/>
            <person name="Yukawa K."/>
            <person name="Zhong H."/>
            <person name="Yano M."/>
            <person name="Yuan Q."/>
            <person name="Ouyang S."/>
            <person name="Liu J."/>
            <person name="Jones K.M."/>
            <person name="Gansberger K."/>
            <person name="Moffat K."/>
            <person name="Hill J."/>
            <person name="Bera J."/>
            <person name="Fadrosh D."/>
            <person name="Jin S."/>
            <person name="Johri S."/>
            <person name="Kim M."/>
            <person name="Overton L."/>
            <person name="Reardon M."/>
            <person name="Tsitrin T."/>
            <person name="Vuong H."/>
            <person name="Weaver B."/>
            <person name="Ciecko A."/>
            <person name="Tallon L."/>
            <person name="Jackson J."/>
            <person name="Pai G."/>
            <person name="Aken S.V."/>
            <person name="Utterback T."/>
            <person name="Reidmuller S."/>
            <person name="Feldblyum T."/>
            <person name="Hsiao J."/>
            <person name="Zismann V."/>
            <person name="Iobst S."/>
            <person name="de Vazeille A.R."/>
            <person name="Buell C.R."/>
            <person name="Ying K."/>
            <person name="Li Y."/>
            <person name="Lu T."/>
            <person name="Huang Y."/>
            <person name="Zhao Q."/>
            <person name="Feng Q."/>
            <person name="Zhang L."/>
            <person name="Zhu J."/>
            <person name="Weng Q."/>
            <person name="Mu J."/>
            <person name="Lu Y."/>
            <person name="Fan D."/>
            <person name="Liu Y."/>
            <person name="Guan J."/>
            <person name="Zhang Y."/>
            <person name="Yu S."/>
            <person name="Liu X."/>
            <person name="Zhang Y."/>
            <person name="Hong G."/>
            <person name="Han B."/>
            <person name="Choisne N."/>
            <person name="Demange N."/>
            <person name="Orjeda G."/>
            <person name="Samain S."/>
            <person name="Cattolico L."/>
            <person name="Pelletier E."/>
            <person name="Couloux A."/>
            <person name="Segurens B."/>
            <person name="Wincker P."/>
            <person name="D'Hont A."/>
            <person name="Scarpelli C."/>
            <person name="Weissenbach J."/>
            <person name="Salanoubat M."/>
            <person name="Quetier F."/>
            <person name="Yu Y."/>
            <person name="Kim H.R."/>
            <person name="Rambo T."/>
            <person name="Currie J."/>
            <person name="Collura K."/>
            <person name="Luo M."/>
            <person name="Yang T."/>
            <person name="Ammiraju J.S.S."/>
            <person name="Engler F."/>
            <person name="Soderlund C."/>
            <person name="Wing R.A."/>
            <person name="Palmer L.E."/>
            <person name="de la Bastide M."/>
            <person name="Spiegel L."/>
            <person name="Nascimento L."/>
            <person name="Zutavern T."/>
            <person name="O'Shaughnessy A."/>
            <person name="Dike S."/>
            <person name="Dedhia N."/>
            <person name="Preston R."/>
            <person name="Balija V."/>
            <person name="McCombie W.R."/>
            <person name="Chow T."/>
            <person name="Chen H."/>
            <person name="Chung M."/>
            <person name="Chen C."/>
            <person name="Shaw J."/>
            <person name="Wu H."/>
            <person name="Hsiao K."/>
            <person name="Chao Y."/>
            <person name="Chu M."/>
            <person name="Cheng C."/>
            <person name="Hour A."/>
            <person name="Lee P."/>
            <person name="Lin S."/>
            <person name="Lin Y."/>
            <person name="Liou J."/>
            <person name="Liu S."/>
            <person name="Hsing Y."/>
            <person name="Raghuvanshi S."/>
            <person name="Mohanty A."/>
            <person name="Bharti A.K."/>
            <person name="Gaur A."/>
            <person name="Gupta V."/>
            <person name="Kumar D."/>
            <person name="Ravi V."/>
            <person name="Vij S."/>
            <person name="Kapur A."/>
            <person name="Khurana P."/>
            <person name="Khurana P."/>
            <person name="Khurana J.P."/>
            <person name="Tyagi A.K."/>
            <person name="Gaikwad K."/>
            <person name="Singh A."/>
            <person name="Dalal V."/>
            <person name="Srivastava S."/>
            <person name="Dixit A."/>
            <person name="Pal A.K."/>
            <person name="Ghazi I.A."/>
            <person name="Yadav M."/>
            <person name="Pandit A."/>
            <person name="Bhargava A."/>
            <person name="Sureshbabu K."/>
            <person name="Batra K."/>
            <person name="Sharma T.R."/>
            <person name="Mohapatra T."/>
            <person name="Singh N.K."/>
            <person name="Messing J."/>
            <person name="Nelson A.B."/>
            <person name="Fuks G."/>
            <person name="Kavchok S."/>
            <person name="Keizer G."/>
            <person name="Linton E."/>
            <person name="Llaca V."/>
            <person name="Song R."/>
            <person name="Tanyolac B."/>
            <person name="Young S."/>
            <person name="Ho-Il K."/>
            <person name="Hahn J.H."/>
            <person name="Sangsakoo G."/>
            <person name="Vanavichit A."/>
            <person name="de Mattos Luiz.A.T."/>
            <person name="Zimmer P.D."/>
            <person name="Malone G."/>
            <person name="Dellagostin O."/>
            <person name="de Oliveira A.C."/>
            <person name="Bevan M."/>
            <person name="Bancroft I."/>
            <person name="Minx P."/>
            <person name="Cordum H."/>
            <person name="Wilson R."/>
            <person name="Cheng Z."/>
            <person name="Jin W."/>
            <person name="Jiang J."/>
            <person name="Leong S.A."/>
            <person name="Iwama H."/>
            <person name="Gojobori T."/>
            <person name="Itoh T."/>
            <person name="Niimura Y."/>
            <person name="Fujii Y."/>
            <person name="Habara T."/>
            <person name="Sakai H."/>
            <person name="Sato Y."/>
            <person name="Wilson G."/>
            <person name="Kumar K."/>
            <person name="McCouch S."/>
            <person name="Juretic N."/>
            <person name="Hoen D."/>
            <person name="Wright S."/>
            <person name="Bruskiewich R."/>
            <person name="Bureau T."/>
            <person name="Miyao A."/>
            <person name="Hirochika H."/>
            <person name="Nishikawa T."/>
            <person name="Kadowaki K."/>
            <person name="Sugiura M."/>
            <person name="Burr B."/>
            <person name="Sasaki T."/>
        </authorList>
    </citation>
    <scope>NUCLEOTIDE SEQUENCE [LARGE SCALE GENOMIC DNA]</scope>
    <source>
        <strain evidence="2">cv. Nipponbare</strain>
    </source>
</reference>
<gene>
    <name evidence="1" type="ordered locus">Os12g0225700</name>
    <name evidence="1" type="ORF">OSNPB_120225700</name>
</gene>
<reference evidence="1 2" key="3">
    <citation type="journal article" date="2013" name="Rice">
        <title>Improvement of the Oryza sativa Nipponbare reference genome using next generation sequence and optical map data.</title>
        <authorList>
            <person name="Kawahara Y."/>
            <person name="de la Bastide M."/>
            <person name="Hamilton J.P."/>
            <person name="Kanamori H."/>
            <person name="McCombie W.R."/>
            <person name="Ouyang S."/>
            <person name="Schwartz D.C."/>
            <person name="Tanaka T."/>
            <person name="Wu J."/>
            <person name="Zhou S."/>
            <person name="Childs K.L."/>
            <person name="Davidson R.M."/>
            <person name="Lin H."/>
            <person name="Quesada-Ocampo L."/>
            <person name="Vaillancourt B."/>
            <person name="Sakai H."/>
            <person name="Lee S.S."/>
            <person name="Kim J."/>
            <person name="Numa H."/>
            <person name="Itoh T."/>
            <person name="Buell C.R."/>
            <person name="Matsumoto T."/>
        </authorList>
    </citation>
    <scope>NUCLEOTIDE SEQUENCE [LARGE SCALE GENOMIC DNA]</scope>
    <source>
        <strain evidence="2">cv. Nipponbare</strain>
    </source>
</reference>
<dbReference type="Gramene" id="Os12t0225700-01">
    <property type="protein sequence ID" value="Os12t0225700-01"/>
    <property type="gene ID" value="Os12g0225700"/>
</dbReference>
<dbReference type="AlphaFoldDB" id="A0A0P0Y8V0"/>
<proteinExistence type="predicted"/>
<evidence type="ECO:0000313" key="2">
    <source>
        <dbReference type="Proteomes" id="UP000059680"/>
    </source>
</evidence>
<feature type="non-terminal residue" evidence="1">
    <location>
        <position position="1"/>
    </location>
</feature>